<name>B6H7H0_PENRW</name>
<dbReference type="Proteomes" id="UP000000724">
    <property type="component" value="Contig Pc00c16"/>
</dbReference>
<protein>
    <submittedName>
        <fullName evidence="1">Uncharacterized protein</fullName>
    </submittedName>
</protein>
<gene>
    <name evidence="1" type="ORF">Pc16g07280</name>
    <name evidence="1" type="ORF">PCH_Pc16g07280</name>
</gene>
<organism evidence="1 2">
    <name type="scientific">Penicillium rubens (strain ATCC 28089 / DSM 1075 / NRRL 1951 / Wisconsin 54-1255)</name>
    <name type="common">Penicillium chrysogenum</name>
    <dbReference type="NCBI Taxonomy" id="500485"/>
    <lineage>
        <taxon>Eukaryota</taxon>
        <taxon>Fungi</taxon>
        <taxon>Dikarya</taxon>
        <taxon>Ascomycota</taxon>
        <taxon>Pezizomycotina</taxon>
        <taxon>Eurotiomycetes</taxon>
        <taxon>Eurotiomycetidae</taxon>
        <taxon>Eurotiales</taxon>
        <taxon>Aspergillaceae</taxon>
        <taxon>Penicillium</taxon>
        <taxon>Penicillium chrysogenum species complex</taxon>
    </lineage>
</organism>
<dbReference type="VEuPathDB" id="FungiDB:PCH_Pc16g07280"/>
<sequence>MTKLDPLILYTLALDAYTKGIRRHPIGEPVKSEIRASNKPNRMLGITSTYSSRFLSIKLVNLTPRVEKEKYKKPSRVGFIIYIRIALYLLGHTREQSLSTSNIQIEILQIILASISFLGLEIE</sequence>
<keyword evidence="2" id="KW-1185">Reference proteome</keyword>
<dbReference type="EMBL" id="AM920431">
    <property type="protein sequence ID" value="CAP93398.1"/>
    <property type="molecule type" value="Genomic_DNA"/>
</dbReference>
<dbReference type="AlphaFoldDB" id="B6H7H0"/>
<evidence type="ECO:0000313" key="1">
    <source>
        <dbReference type="EMBL" id="CAP93398.1"/>
    </source>
</evidence>
<dbReference type="HOGENOM" id="CLU_2016008_0_0_1"/>
<proteinExistence type="predicted"/>
<accession>B6H7H0</accession>
<reference evidence="1 2" key="1">
    <citation type="journal article" date="2008" name="Nat. Biotechnol.">
        <title>Genome sequencing and analysis of the filamentous fungus Penicillium chrysogenum.</title>
        <authorList>
            <person name="van den Berg M.A."/>
            <person name="Albang R."/>
            <person name="Albermann K."/>
            <person name="Badger J.H."/>
            <person name="Daran J.-M."/>
            <person name="Driessen A.J.M."/>
            <person name="Garcia-Estrada C."/>
            <person name="Fedorova N.D."/>
            <person name="Harris D.M."/>
            <person name="Heijne W.H.M."/>
            <person name="Joardar V.S."/>
            <person name="Kiel J.A.K.W."/>
            <person name="Kovalchuk A."/>
            <person name="Martin J.F."/>
            <person name="Nierman W.C."/>
            <person name="Nijland J.G."/>
            <person name="Pronk J.T."/>
            <person name="Roubos J.A."/>
            <person name="van der Klei I.J."/>
            <person name="van Peij N.N.M.E."/>
            <person name="Veenhuis M."/>
            <person name="von Doehren H."/>
            <person name="Wagner C."/>
            <person name="Wortman J.R."/>
            <person name="Bovenberg R.A.L."/>
        </authorList>
    </citation>
    <scope>NUCLEOTIDE SEQUENCE [LARGE SCALE GENOMIC DNA]</scope>
    <source>
        <strain evidence="2">ATCC 28089 / DSM 1075 / NRRL 1951 / Wisconsin 54-1255</strain>
    </source>
</reference>
<evidence type="ECO:0000313" key="2">
    <source>
        <dbReference type="Proteomes" id="UP000000724"/>
    </source>
</evidence>